<feature type="chain" id="PRO_5045587882" evidence="9">
    <location>
        <begin position="26"/>
        <end position="326"/>
    </location>
</feature>
<evidence type="ECO:0000256" key="8">
    <source>
        <dbReference type="ARBA" id="ARBA00023136"/>
    </source>
</evidence>
<dbReference type="CDD" id="cd13553">
    <property type="entry name" value="PBP2_NrtA_CpmA_like"/>
    <property type="match status" value="1"/>
</dbReference>
<protein>
    <submittedName>
        <fullName evidence="10">Sulfonate ABC transporter substrate-binding protein</fullName>
    </submittedName>
</protein>
<comment type="similarity">
    <text evidence="3">Belongs to the bacterial solute-binding protein SsuA/TauA family.</text>
</comment>
<gene>
    <name evidence="10" type="primary">ssuA</name>
    <name evidence="10" type="ORF">AMOR_30110</name>
</gene>
<keyword evidence="8" id="KW-0472">Membrane</keyword>
<evidence type="ECO:0000256" key="6">
    <source>
        <dbReference type="ARBA" id="ARBA00022519"/>
    </source>
</evidence>
<evidence type="ECO:0000256" key="1">
    <source>
        <dbReference type="ARBA" id="ARBA00004308"/>
    </source>
</evidence>
<evidence type="ECO:0000313" key="10">
    <source>
        <dbReference type="EMBL" id="BDG04015.1"/>
    </source>
</evidence>
<dbReference type="Pfam" id="PF13379">
    <property type="entry name" value="NMT1_2"/>
    <property type="match status" value="1"/>
</dbReference>
<evidence type="ECO:0000256" key="3">
    <source>
        <dbReference type="ARBA" id="ARBA00010742"/>
    </source>
</evidence>
<organism evidence="10 11">
    <name type="scientific">Anaeromyxobacter oryzae</name>
    <dbReference type="NCBI Taxonomy" id="2918170"/>
    <lineage>
        <taxon>Bacteria</taxon>
        <taxon>Pseudomonadati</taxon>
        <taxon>Myxococcota</taxon>
        <taxon>Myxococcia</taxon>
        <taxon>Myxococcales</taxon>
        <taxon>Cystobacterineae</taxon>
        <taxon>Anaeromyxobacteraceae</taxon>
        <taxon>Anaeromyxobacter</taxon>
    </lineage>
</organism>
<sequence length="326" mass="33846">MRRPVLALALAALALAGCKLRGAPAGGPFRLGYFPNVTHAQALVGVADGTLSRALEGRLVSRVFNAGPAAMEALVAGDLEATYVGPGPAAIAFLRTHGEAIRVIAGAASGGAVLVVKDARTAADLAGKRVASPQLGNTQDVALRTWLRANGLAAGDGPGQVNVTPLSNPDILSLFARGELAGAWVPEPWGARLVAEAGGRILVDERTLWPDGRFPITVLAVSVRALEARRAEILALLRAHVELTRRWQRDRDAFAAAANAAYATLAGKPLPSHVLADAFSRLEPLADPLAPQLAELARRAQALGFAPAGDVSGIVDGRPLQELAER</sequence>
<evidence type="ECO:0000256" key="5">
    <source>
        <dbReference type="ARBA" id="ARBA00022475"/>
    </source>
</evidence>
<accession>A0ABM7WX47</accession>
<dbReference type="PANTHER" id="PTHR30024">
    <property type="entry name" value="ALIPHATIC SULFONATES-BINDING PROTEIN-RELATED"/>
    <property type="match status" value="1"/>
</dbReference>
<keyword evidence="6" id="KW-0997">Cell inner membrane</keyword>
<keyword evidence="4" id="KW-0813">Transport</keyword>
<evidence type="ECO:0000256" key="4">
    <source>
        <dbReference type="ARBA" id="ARBA00022448"/>
    </source>
</evidence>
<feature type="signal peptide" evidence="9">
    <location>
        <begin position="1"/>
        <end position="25"/>
    </location>
</feature>
<evidence type="ECO:0000313" key="11">
    <source>
        <dbReference type="Proteomes" id="UP001162891"/>
    </source>
</evidence>
<evidence type="ECO:0000256" key="7">
    <source>
        <dbReference type="ARBA" id="ARBA00022729"/>
    </source>
</evidence>
<evidence type="ECO:0000256" key="2">
    <source>
        <dbReference type="ARBA" id="ARBA00004418"/>
    </source>
</evidence>
<dbReference type="InterPro" id="IPR044527">
    <property type="entry name" value="NrtA/CpmA_ABC-bd_dom"/>
</dbReference>
<keyword evidence="11" id="KW-1185">Reference proteome</keyword>
<dbReference type="SUPFAM" id="SSF53850">
    <property type="entry name" value="Periplasmic binding protein-like II"/>
    <property type="match status" value="1"/>
</dbReference>
<evidence type="ECO:0000256" key="9">
    <source>
        <dbReference type="SAM" id="SignalP"/>
    </source>
</evidence>
<comment type="subcellular location">
    <subcellularLocation>
        <location evidence="1">Endomembrane system</location>
    </subcellularLocation>
    <subcellularLocation>
        <location evidence="2">Periplasm</location>
    </subcellularLocation>
</comment>
<keyword evidence="5" id="KW-1003">Cell membrane</keyword>
<dbReference type="RefSeq" id="WP_248352390.1">
    <property type="nucleotide sequence ID" value="NZ_AP025591.1"/>
</dbReference>
<dbReference type="Gene3D" id="3.40.190.10">
    <property type="entry name" value="Periplasmic binding protein-like II"/>
    <property type="match status" value="2"/>
</dbReference>
<proteinExistence type="inferred from homology"/>
<keyword evidence="7 9" id="KW-0732">Signal</keyword>
<dbReference type="Proteomes" id="UP001162891">
    <property type="component" value="Chromosome"/>
</dbReference>
<name>A0ABM7WX47_9BACT</name>
<dbReference type="PANTHER" id="PTHR30024:SF47">
    <property type="entry name" value="TAURINE-BINDING PERIPLASMIC PROTEIN"/>
    <property type="match status" value="1"/>
</dbReference>
<reference evidence="11" key="1">
    <citation type="journal article" date="2022" name="Int. J. Syst. Evol. Microbiol.">
        <title>Anaeromyxobacter oryzae sp. nov., Anaeromyxobacter diazotrophicus sp. nov. and Anaeromyxobacter paludicola sp. nov., isolated from paddy soils.</title>
        <authorList>
            <person name="Itoh H."/>
            <person name="Xu Z."/>
            <person name="Mise K."/>
            <person name="Masuda Y."/>
            <person name="Ushijima N."/>
            <person name="Hayakawa C."/>
            <person name="Shiratori Y."/>
            <person name="Senoo K."/>
        </authorList>
    </citation>
    <scope>NUCLEOTIDE SEQUENCE [LARGE SCALE GENOMIC DNA]</scope>
    <source>
        <strain evidence="11">Red232</strain>
    </source>
</reference>
<dbReference type="PROSITE" id="PS51257">
    <property type="entry name" value="PROKAR_LIPOPROTEIN"/>
    <property type="match status" value="1"/>
</dbReference>
<dbReference type="EMBL" id="AP025591">
    <property type="protein sequence ID" value="BDG04015.1"/>
    <property type="molecule type" value="Genomic_DNA"/>
</dbReference>